<feature type="region of interest" description="Disordered" evidence="11">
    <location>
        <begin position="1"/>
        <end position="20"/>
    </location>
</feature>
<comment type="catalytic activity">
    <reaction evidence="7">
        <text>Couples ATP hydrolysis with the unwinding of duplex DNA by translocating in the 3'-5' direction.</text>
        <dbReference type="EC" id="5.6.2.4"/>
    </reaction>
</comment>
<feature type="domain" description="UvrD-like helicase ATP-binding" evidence="13">
    <location>
        <begin position="23"/>
        <end position="306"/>
    </location>
</feature>
<feature type="domain" description="HRDC" evidence="12">
    <location>
        <begin position="621"/>
        <end position="697"/>
    </location>
</feature>
<evidence type="ECO:0000256" key="2">
    <source>
        <dbReference type="ARBA" id="ARBA00022741"/>
    </source>
</evidence>
<keyword evidence="2 10" id="KW-0547">Nucleotide-binding</keyword>
<dbReference type="CDD" id="cd17932">
    <property type="entry name" value="DEXQc_UvrD"/>
    <property type="match status" value="1"/>
</dbReference>
<evidence type="ECO:0000256" key="6">
    <source>
        <dbReference type="ARBA" id="ARBA00023235"/>
    </source>
</evidence>
<dbReference type="CDD" id="cd18807">
    <property type="entry name" value="SF1_C_UvrD"/>
    <property type="match status" value="1"/>
</dbReference>
<dbReference type="SUPFAM" id="SSF47819">
    <property type="entry name" value="HRDC-like"/>
    <property type="match status" value="1"/>
</dbReference>
<accession>A0A2I1KRL0</accession>
<evidence type="ECO:0000256" key="5">
    <source>
        <dbReference type="ARBA" id="ARBA00022840"/>
    </source>
</evidence>
<dbReference type="GO" id="GO:0043138">
    <property type="term" value="F:3'-5' DNA helicase activity"/>
    <property type="evidence" value="ECO:0007669"/>
    <property type="project" value="UniProtKB-EC"/>
</dbReference>
<evidence type="ECO:0000256" key="4">
    <source>
        <dbReference type="ARBA" id="ARBA00022806"/>
    </source>
</evidence>
<dbReference type="InterPro" id="IPR027417">
    <property type="entry name" value="P-loop_NTPase"/>
</dbReference>
<dbReference type="SMART" id="SM00341">
    <property type="entry name" value="HRDC"/>
    <property type="match status" value="1"/>
</dbReference>
<evidence type="ECO:0000313" key="15">
    <source>
        <dbReference type="EMBL" id="PKY98261.1"/>
    </source>
</evidence>
<evidence type="ECO:0000256" key="11">
    <source>
        <dbReference type="SAM" id="MobiDB-lite"/>
    </source>
</evidence>
<dbReference type="PROSITE" id="PS51217">
    <property type="entry name" value="UVRD_HELICASE_CTER"/>
    <property type="match status" value="1"/>
</dbReference>
<dbReference type="RefSeq" id="WP_040319763.1">
    <property type="nucleotide sequence ID" value="NZ_JASPEK010000051.1"/>
</dbReference>
<dbReference type="GO" id="GO:0000725">
    <property type="term" value="P:recombinational repair"/>
    <property type="evidence" value="ECO:0007669"/>
    <property type="project" value="TreeGrafter"/>
</dbReference>
<keyword evidence="3 10" id="KW-0378">Hydrolase</keyword>
<proteinExistence type="inferred from homology"/>
<dbReference type="InterPro" id="IPR013986">
    <property type="entry name" value="DExx_box_DNA_helicase_dom_sf"/>
</dbReference>
<dbReference type="Gene3D" id="1.10.150.80">
    <property type="entry name" value="HRDC domain"/>
    <property type="match status" value="1"/>
</dbReference>
<evidence type="ECO:0000256" key="10">
    <source>
        <dbReference type="PROSITE-ProRule" id="PRU00560"/>
    </source>
</evidence>
<dbReference type="GO" id="GO:0005829">
    <property type="term" value="C:cytosol"/>
    <property type="evidence" value="ECO:0007669"/>
    <property type="project" value="TreeGrafter"/>
</dbReference>
<dbReference type="PANTHER" id="PTHR11070">
    <property type="entry name" value="UVRD / RECB / PCRA DNA HELICASE FAMILY MEMBER"/>
    <property type="match status" value="1"/>
</dbReference>
<dbReference type="PANTHER" id="PTHR11070:SF69">
    <property type="entry name" value="ATP-DEPENDENT DNA HELICASE UVRD2"/>
    <property type="match status" value="1"/>
</dbReference>
<dbReference type="EC" id="5.6.2.4" evidence="8"/>
<name>A0A2I1KRL0_9ACTO</name>
<evidence type="ECO:0000259" key="14">
    <source>
        <dbReference type="PROSITE" id="PS51217"/>
    </source>
</evidence>
<dbReference type="GeneID" id="81708979"/>
<evidence type="ECO:0000256" key="1">
    <source>
        <dbReference type="ARBA" id="ARBA00009922"/>
    </source>
</evidence>
<reference evidence="15 16" key="1">
    <citation type="submission" date="2017-12" db="EMBL/GenBank/DDBJ databases">
        <title>Phylogenetic diversity of female urinary microbiome.</title>
        <authorList>
            <person name="Thomas-White K."/>
            <person name="Wolfe A.J."/>
        </authorList>
    </citation>
    <scope>NUCLEOTIDE SEQUENCE [LARGE SCALE GENOMIC DNA]</scope>
    <source>
        <strain evidence="15 16">UMB0319</strain>
    </source>
</reference>
<dbReference type="EMBL" id="PKHA01000009">
    <property type="protein sequence ID" value="PKY98261.1"/>
    <property type="molecule type" value="Genomic_DNA"/>
</dbReference>
<evidence type="ECO:0000256" key="7">
    <source>
        <dbReference type="ARBA" id="ARBA00034617"/>
    </source>
</evidence>
<dbReference type="InterPro" id="IPR002121">
    <property type="entry name" value="HRDC_dom"/>
</dbReference>
<dbReference type="FunFam" id="3.40.50.300:FF:001181">
    <property type="entry name" value="DNA helicase"/>
    <property type="match status" value="1"/>
</dbReference>
<organism evidence="15 16">
    <name type="scientific">Actinomyces urogenitalis</name>
    <dbReference type="NCBI Taxonomy" id="103621"/>
    <lineage>
        <taxon>Bacteria</taxon>
        <taxon>Bacillati</taxon>
        <taxon>Actinomycetota</taxon>
        <taxon>Actinomycetes</taxon>
        <taxon>Actinomycetales</taxon>
        <taxon>Actinomycetaceae</taxon>
        <taxon>Actinomyces</taxon>
    </lineage>
</organism>
<feature type="binding site" evidence="10">
    <location>
        <begin position="44"/>
        <end position="51"/>
    </location>
    <ligand>
        <name>ATP</name>
        <dbReference type="ChEBI" id="CHEBI:30616"/>
    </ligand>
</feature>
<comment type="caution">
    <text evidence="15">The sequence shown here is derived from an EMBL/GenBank/DDBJ whole genome shotgun (WGS) entry which is preliminary data.</text>
</comment>
<dbReference type="GO" id="GO:0005524">
    <property type="term" value="F:ATP binding"/>
    <property type="evidence" value="ECO:0007669"/>
    <property type="project" value="UniProtKB-UniRule"/>
</dbReference>
<dbReference type="PROSITE" id="PS51198">
    <property type="entry name" value="UVRD_HELICASE_ATP_BIND"/>
    <property type="match status" value="1"/>
</dbReference>
<keyword evidence="4 10" id="KW-0347">Helicase</keyword>
<dbReference type="GO" id="GO:0016887">
    <property type="term" value="F:ATP hydrolysis activity"/>
    <property type="evidence" value="ECO:0007669"/>
    <property type="project" value="RHEA"/>
</dbReference>
<evidence type="ECO:0000259" key="13">
    <source>
        <dbReference type="PROSITE" id="PS51198"/>
    </source>
</evidence>
<evidence type="ECO:0000313" key="16">
    <source>
        <dbReference type="Proteomes" id="UP000234778"/>
    </source>
</evidence>
<evidence type="ECO:0000256" key="9">
    <source>
        <dbReference type="ARBA" id="ARBA00048988"/>
    </source>
</evidence>
<dbReference type="GO" id="GO:0033202">
    <property type="term" value="C:DNA helicase complex"/>
    <property type="evidence" value="ECO:0007669"/>
    <property type="project" value="TreeGrafter"/>
</dbReference>
<dbReference type="Pfam" id="PF00580">
    <property type="entry name" value="UvrD-helicase"/>
    <property type="match status" value="1"/>
</dbReference>
<keyword evidence="5 10" id="KW-0067">ATP-binding</keyword>
<keyword evidence="6" id="KW-0413">Isomerase</keyword>
<protein>
    <recommendedName>
        <fullName evidence="8">DNA 3'-5' helicase</fullName>
        <ecNumber evidence="8">5.6.2.4</ecNumber>
    </recommendedName>
</protein>
<gene>
    <name evidence="15" type="ORF">CYJ26_08535</name>
</gene>
<dbReference type="Gene3D" id="1.10.10.160">
    <property type="match status" value="1"/>
</dbReference>
<feature type="region of interest" description="Disordered" evidence="11">
    <location>
        <begin position="586"/>
        <end position="607"/>
    </location>
</feature>
<dbReference type="InterPro" id="IPR014016">
    <property type="entry name" value="UvrD-like_ATP-bd"/>
</dbReference>
<dbReference type="InterPro" id="IPR000212">
    <property type="entry name" value="DNA_helicase_UvrD/REP"/>
</dbReference>
<dbReference type="InterPro" id="IPR014017">
    <property type="entry name" value="DNA_helicase_UvrD-like_C"/>
</dbReference>
<dbReference type="Gene3D" id="1.10.486.10">
    <property type="entry name" value="PCRA, domain 4"/>
    <property type="match status" value="2"/>
</dbReference>
<feature type="domain" description="UvrD-like helicase C-terminal" evidence="14">
    <location>
        <begin position="307"/>
        <end position="561"/>
    </location>
</feature>
<evidence type="ECO:0000256" key="8">
    <source>
        <dbReference type="ARBA" id="ARBA00034808"/>
    </source>
</evidence>
<sequence>MNQPASAPRLSTPRPRSPEELLDALDPDQREVAEHLEGPMCVLAGAGTGKTRAITYRIAYGAGVGAYQPSQVLAVTFTQRAAGEMRSRLADLGVPLVQARTFHSAALRQLDYFYPTVIGGRRPRVQETKAGLVMTAARRLGLPSDRAFVRDLAAEVEWAKVTMTRPQTYAQRAVEAGRTAPGGLDLDTVARLYEAYEEVKTESEVIDFEDVLLLMVAVLRSREDVAAQIRGQYKHFVVDEYQDVSPLQHRLLQLWLGERRSQLCVVGDVSQTIYSFTGATPRYLTGFASEYPGARTVRLTRDYRSTPQVVSLANRVLSRPRRSGRLALPAGAVELVAQRPSGPAVRFTDYEDDVCEAEGVVAQVRRLHTAGVPLSEIAVLYRTAAQAPAIEQALAEAGIGRLVRGGARFFEREEVRTAMRRLRAAATTERGQLSGDVGEDARTVLARVGWAPQPPSPRGAMRERWDSLNALVELADDLASTRGADLGGLVRELEERAQAQNAPAVEGVTLSTIHAAKGLEWDAVIIVGVTDGLLPISLAEGPEGIEEERRLLYVAVTRAREHLVLSYARARATGSRASRKPSRFLTGIWPTAEPTPPRAAKLSSPRSSRRQAAAEFEAENDASTVALFEELRRWRGEVASSKSVPAYSVFADSTLRLIAILKPSTLPQLSAVHGVGPVKLAEYGDALLRVVREHHSS</sequence>
<dbReference type="Proteomes" id="UP000234778">
    <property type="component" value="Unassembled WGS sequence"/>
</dbReference>
<dbReference type="PROSITE" id="PS50967">
    <property type="entry name" value="HRDC"/>
    <property type="match status" value="1"/>
</dbReference>
<evidence type="ECO:0000256" key="3">
    <source>
        <dbReference type="ARBA" id="ARBA00022801"/>
    </source>
</evidence>
<comment type="similarity">
    <text evidence="1">Belongs to the helicase family. UvrD subfamily.</text>
</comment>
<dbReference type="AlphaFoldDB" id="A0A2I1KRL0"/>
<dbReference type="GO" id="GO:0003677">
    <property type="term" value="F:DNA binding"/>
    <property type="evidence" value="ECO:0007669"/>
    <property type="project" value="InterPro"/>
</dbReference>
<dbReference type="SUPFAM" id="SSF52540">
    <property type="entry name" value="P-loop containing nucleoside triphosphate hydrolases"/>
    <property type="match status" value="1"/>
</dbReference>
<dbReference type="Gene3D" id="3.40.50.300">
    <property type="entry name" value="P-loop containing nucleotide triphosphate hydrolases"/>
    <property type="match status" value="3"/>
</dbReference>
<comment type="catalytic activity">
    <reaction evidence="9">
        <text>ATP + H2O = ADP + phosphate + H(+)</text>
        <dbReference type="Rhea" id="RHEA:13065"/>
        <dbReference type="ChEBI" id="CHEBI:15377"/>
        <dbReference type="ChEBI" id="CHEBI:15378"/>
        <dbReference type="ChEBI" id="CHEBI:30616"/>
        <dbReference type="ChEBI" id="CHEBI:43474"/>
        <dbReference type="ChEBI" id="CHEBI:456216"/>
        <dbReference type="EC" id="5.6.2.4"/>
    </reaction>
</comment>
<evidence type="ECO:0000259" key="12">
    <source>
        <dbReference type="PROSITE" id="PS50967"/>
    </source>
</evidence>
<dbReference type="Pfam" id="PF13361">
    <property type="entry name" value="UvrD_C"/>
    <property type="match status" value="2"/>
</dbReference>
<dbReference type="InterPro" id="IPR044876">
    <property type="entry name" value="HRDC_dom_sf"/>
</dbReference>
<dbReference type="InterPro" id="IPR010997">
    <property type="entry name" value="HRDC-like_sf"/>
</dbReference>
<dbReference type="Pfam" id="PF00570">
    <property type="entry name" value="HRDC"/>
    <property type="match status" value="1"/>
</dbReference>